<protein>
    <submittedName>
        <fullName evidence="2">Thioesterase domain-containing protein</fullName>
    </submittedName>
</protein>
<organism evidence="2 3">
    <name type="scientific">Shewanella surugensis</name>
    <dbReference type="NCBI Taxonomy" id="212020"/>
    <lineage>
        <taxon>Bacteria</taxon>
        <taxon>Pseudomonadati</taxon>
        <taxon>Pseudomonadota</taxon>
        <taxon>Gammaproteobacteria</taxon>
        <taxon>Alteromonadales</taxon>
        <taxon>Shewanellaceae</taxon>
        <taxon>Shewanella</taxon>
    </lineage>
</organism>
<gene>
    <name evidence="2" type="ORF">L2764_11965</name>
</gene>
<keyword evidence="3" id="KW-1185">Reference proteome</keyword>
<dbReference type="SUPFAM" id="SSF54637">
    <property type="entry name" value="Thioesterase/thiol ester dehydrase-isomerase"/>
    <property type="match status" value="1"/>
</dbReference>
<evidence type="ECO:0000313" key="3">
    <source>
        <dbReference type="Proteomes" id="UP001203423"/>
    </source>
</evidence>
<dbReference type="NCBIfam" id="TIGR02447">
    <property type="entry name" value="yiiD_Cterm"/>
    <property type="match status" value="1"/>
</dbReference>
<evidence type="ECO:0000259" key="1">
    <source>
        <dbReference type="Pfam" id="PF09500"/>
    </source>
</evidence>
<reference evidence="2 3" key="1">
    <citation type="submission" date="2022-01" db="EMBL/GenBank/DDBJ databases">
        <title>Whole genome-based taxonomy of the Shewanellaceae.</title>
        <authorList>
            <person name="Martin-Rodriguez A.J."/>
        </authorList>
    </citation>
    <scope>NUCLEOTIDE SEQUENCE [LARGE SCALE GENOMIC DNA]</scope>
    <source>
        <strain evidence="2 3">DSM 17177</strain>
    </source>
</reference>
<comment type="caution">
    <text evidence="2">The sequence shown here is derived from an EMBL/GenBank/DDBJ whole genome shotgun (WGS) entry which is preliminary data.</text>
</comment>
<dbReference type="InterPro" id="IPR029069">
    <property type="entry name" value="HotDog_dom_sf"/>
</dbReference>
<proteinExistence type="predicted"/>
<dbReference type="Pfam" id="PF09500">
    <property type="entry name" value="YiiD_C"/>
    <property type="match status" value="1"/>
</dbReference>
<feature type="domain" description="Thioesterase putative" evidence="1">
    <location>
        <begin position="13"/>
        <end position="148"/>
    </location>
</feature>
<dbReference type="RefSeq" id="WP_248940467.1">
    <property type="nucleotide sequence ID" value="NZ_JAKIKS010000041.1"/>
</dbReference>
<dbReference type="Gene3D" id="3.10.129.10">
    <property type="entry name" value="Hotdog Thioesterase"/>
    <property type="match status" value="1"/>
</dbReference>
<evidence type="ECO:0000313" key="2">
    <source>
        <dbReference type="EMBL" id="MCL1125170.1"/>
    </source>
</evidence>
<dbReference type="Proteomes" id="UP001203423">
    <property type="component" value="Unassembled WGS sequence"/>
</dbReference>
<accession>A0ABT0LCX5</accession>
<dbReference type="EMBL" id="JAKIKS010000041">
    <property type="protein sequence ID" value="MCL1125170.1"/>
    <property type="molecule type" value="Genomic_DNA"/>
</dbReference>
<sequence>MSIELSSLDCLLKELTSTWHKTIPLSEFMQVSADEYDEYQLSVSAPLAPNINLHQTMFAGSIYTLMTLTGWGVIWLQQKQQQVTGDIVLAKADVRYIAPINERPKAVVTWPNIDLSVLEKGHRVKCKLLVELYCNDKLCASFEGVYITTPRK</sequence>
<name>A0ABT0LCX5_9GAMM</name>
<dbReference type="InterPro" id="IPR012660">
    <property type="entry name" value="YiiD_C"/>
</dbReference>